<dbReference type="GO" id="GO:0097550">
    <property type="term" value="C:transcription preinitiation complex"/>
    <property type="evidence" value="ECO:0007669"/>
    <property type="project" value="TreeGrafter"/>
</dbReference>
<dbReference type="EMBL" id="HBFK01037472">
    <property type="protein sequence ID" value="CAD8756176.1"/>
    <property type="molecule type" value="Transcribed_RNA"/>
</dbReference>
<dbReference type="InterPro" id="IPR023486">
    <property type="entry name" value="TFIIB_CS"/>
</dbReference>
<dbReference type="InterPro" id="IPR013150">
    <property type="entry name" value="TFIIB_cyclin"/>
</dbReference>
<dbReference type="GO" id="GO:0070897">
    <property type="term" value="P:transcription preinitiation complex assembly"/>
    <property type="evidence" value="ECO:0007669"/>
    <property type="project" value="InterPro"/>
</dbReference>
<dbReference type="InterPro" id="IPR000812">
    <property type="entry name" value="TFIIB"/>
</dbReference>
<proteinExistence type="inferred from homology"/>
<evidence type="ECO:0000313" key="10">
    <source>
        <dbReference type="EMBL" id="CAD8756176.1"/>
    </source>
</evidence>
<evidence type="ECO:0000256" key="4">
    <source>
        <dbReference type="ARBA" id="ARBA00023015"/>
    </source>
</evidence>
<dbReference type="PROSITE" id="PS00782">
    <property type="entry name" value="TFIIB"/>
    <property type="match status" value="2"/>
</dbReference>
<evidence type="ECO:0000256" key="6">
    <source>
        <dbReference type="ARBA" id="ARBA00031706"/>
    </source>
</evidence>
<dbReference type="InterPro" id="IPR036915">
    <property type="entry name" value="Cyclin-like_sf"/>
</dbReference>
<keyword evidence="3" id="KW-0677">Repeat</keyword>
<dbReference type="Pfam" id="PF00382">
    <property type="entry name" value="TFIIB"/>
    <property type="match status" value="2"/>
</dbReference>
<dbReference type="InterPro" id="IPR013137">
    <property type="entry name" value="Znf_TFIIB"/>
</dbReference>
<evidence type="ECO:0000256" key="7">
    <source>
        <dbReference type="SAM" id="MobiDB-lite"/>
    </source>
</evidence>
<evidence type="ECO:0000256" key="2">
    <source>
        <dbReference type="ARBA" id="ARBA00013932"/>
    </source>
</evidence>
<keyword evidence="5" id="KW-0804">Transcription</keyword>
<dbReference type="PRINTS" id="PR00685">
    <property type="entry name" value="TIFACTORIIB"/>
</dbReference>
<name>A0A6U4KEN1_HEMAN</name>
<dbReference type="GO" id="GO:0017025">
    <property type="term" value="F:TBP-class protein binding"/>
    <property type="evidence" value="ECO:0007669"/>
    <property type="project" value="InterPro"/>
</dbReference>
<dbReference type="SUPFAM" id="SSF57783">
    <property type="entry name" value="Zinc beta-ribbon"/>
    <property type="match status" value="1"/>
</dbReference>
<feature type="region of interest" description="Disordered" evidence="7">
    <location>
        <begin position="1"/>
        <end position="23"/>
    </location>
</feature>
<reference evidence="10" key="1">
    <citation type="submission" date="2021-01" db="EMBL/GenBank/DDBJ databases">
        <authorList>
            <person name="Corre E."/>
            <person name="Pelletier E."/>
            <person name="Niang G."/>
            <person name="Scheremetjew M."/>
            <person name="Finn R."/>
            <person name="Kale V."/>
            <person name="Holt S."/>
            <person name="Cochrane G."/>
            <person name="Meng A."/>
            <person name="Brown T."/>
            <person name="Cohen L."/>
        </authorList>
    </citation>
    <scope>NUCLEOTIDE SEQUENCE</scope>
    <source>
        <strain evidence="10">CCMP441</strain>
    </source>
</reference>
<dbReference type="PANTHER" id="PTHR11618:SF13">
    <property type="entry name" value="TRANSCRIPTION INITIATION FACTOR IIB"/>
    <property type="match status" value="1"/>
</dbReference>
<dbReference type="Gene3D" id="1.10.472.170">
    <property type="match status" value="1"/>
</dbReference>
<feature type="domain" description="Transcription factor TFIIB cyclin-like" evidence="8">
    <location>
        <begin position="351"/>
        <end position="426"/>
    </location>
</feature>
<dbReference type="Pfam" id="PF08271">
    <property type="entry name" value="Zn_Ribbon_TF"/>
    <property type="match status" value="1"/>
</dbReference>
<dbReference type="PANTHER" id="PTHR11618">
    <property type="entry name" value="TRANSCRIPTION INITIATION FACTOR IIB-RELATED"/>
    <property type="match status" value="1"/>
</dbReference>
<sequence length="465" mass="51171">MSSAVKASSFVRKDKNVGSWDPNSAKWEEKEYSFTQKSWGIKANMEQVPASKEHPQPRIRFTYPLNITEVRYQSEADTLGLRVSDVIVAVKRDSAKADEYIDVVPEQDLDARQGSKQYVVDSVRDILMAGGLCSVKVKREWRHQRCESCGSDRIIEITELGDLTCEDCGVVHRSRLISMASEWRTFADDDNKNDPNRTGGPENPLLSGDGMQTMIQSGGGRMAADQLGTGANLSKSQYRSGGPTNDRLLQEGYSAIQSMVERLNLNSNISMEAKELYKAVEDERQKGIKVGKDVEAILASVVFLACRIKNVPRTIKEMLSVVKCTKHDLGRTLKVVTKIVTDATGKVIPTFDAKNIVERFCSSIGASHTVSKAAEEIVENVNESPTVAQGRVQASIAGAAIYMACLLREGEGTKSGIPLIAAVSSATGAAEATIRDVFKGMYVERHKLVPEWYANKEQLDSMLEH</sequence>
<dbReference type="Gene3D" id="1.10.472.10">
    <property type="entry name" value="Cyclin-like"/>
    <property type="match status" value="1"/>
</dbReference>
<dbReference type="GO" id="GO:0005634">
    <property type="term" value="C:nucleus"/>
    <property type="evidence" value="ECO:0007669"/>
    <property type="project" value="TreeGrafter"/>
</dbReference>
<keyword evidence="4" id="KW-0805">Transcription regulation</keyword>
<evidence type="ECO:0000259" key="9">
    <source>
        <dbReference type="Pfam" id="PF08271"/>
    </source>
</evidence>
<evidence type="ECO:0000256" key="5">
    <source>
        <dbReference type="ARBA" id="ARBA00023163"/>
    </source>
</evidence>
<feature type="region of interest" description="Disordered" evidence="7">
    <location>
        <begin position="187"/>
        <end position="209"/>
    </location>
</feature>
<evidence type="ECO:0000259" key="8">
    <source>
        <dbReference type="Pfam" id="PF00382"/>
    </source>
</evidence>
<accession>A0A6U4KEN1</accession>
<gene>
    <name evidence="10" type="ORF">HAND1043_LOCUS22685</name>
</gene>
<organism evidence="10">
    <name type="scientific">Hemiselmis andersenii</name>
    <name type="common">Cryptophyte alga</name>
    <dbReference type="NCBI Taxonomy" id="464988"/>
    <lineage>
        <taxon>Eukaryota</taxon>
        <taxon>Cryptophyceae</taxon>
        <taxon>Cryptomonadales</taxon>
        <taxon>Hemiselmidaceae</taxon>
        <taxon>Hemiselmis</taxon>
    </lineage>
</organism>
<comment type="similarity">
    <text evidence="1">Belongs to the TFIIB family.</text>
</comment>
<feature type="domain" description="TFIIB-type" evidence="9">
    <location>
        <begin position="145"/>
        <end position="186"/>
    </location>
</feature>
<evidence type="ECO:0000256" key="1">
    <source>
        <dbReference type="ARBA" id="ARBA00010857"/>
    </source>
</evidence>
<evidence type="ECO:0000256" key="3">
    <source>
        <dbReference type="ARBA" id="ARBA00022737"/>
    </source>
</evidence>
<dbReference type="AlphaFoldDB" id="A0A6U4KEN1"/>
<dbReference type="SUPFAM" id="SSF47954">
    <property type="entry name" value="Cyclin-like"/>
    <property type="match status" value="2"/>
</dbReference>
<protein>
    <recommendedName>
        <fullName evidence="2">Transcription initiation factor IIB</fullName>
    </recommendedName>
    <alternativeName>
        <fullName evidence="6">General transcription factor TFIIB</fullName>
    </alternativeName>
</protein>
<feature type="domain" description="Transcription factor TFIIB cyclin-like" evidence="8">
    <location>
        <begin position="247"/>
        <end position="338"/>
    </location>
</feature>